<reference evidence="1 2" key="1">
    <citation type="submission" date="2016-01" db="EMBL/GenBank/DDBJ databases">
        <title>Draft Genome Sequences of Seven Thermophilic Sporeformers Isolated from Foods.</title>
        <authorList>
            <person name="Berendsen E.M."/>
            <person name="Wells-Bennik M.H."/>
            <person name="Krawcyk A.O."/>
            <person name="De Jong A."/>
            <person name="Holsappel S."/>
            <person name="Eijlander R.T."/>
            <person name="Kuipers O.P."/>
        </authorList>
    </citation>
    <scope>NUCLEOTIDE SEQUENCE [LARGE SCALE GENOMIC DNA]</scope>
    <source>
        <strain evidence="1 2">B4109</strain>
    </source>
</reference>
<evidence type="ECO:0000313" key="1">
    <source>
        <dbReference type="EMBL" id="KYD28166.1"/>
    </source>
</evidence>
<dbReference type="PATRIC" id="fig|1422.18.peg.2555"/>
<dbReference type="AlphaFoldDB" id="A0A150MUQ6"/>
<sequence length="48" mass="5845">MDKIHLCLKAPTDFLAWRKLKQDEICQYCGYVESEEKTVKEKRKRKAW</sequence>
<evidence type="ECO:0000313" key="2">
    <source>
        <dbReference type="Proteomes" id="UP000075424"/>
    </source>
</evidence>
<gene>
    <name evidence="1" type="ORF">B4109_3067</name>
</gene>
<accession>A0A150MUQ6</accession>
<name>A0A150MUQ6_GEOSE</name>
<dbReference type="EMBL" id="LQYV01000031">
    <property type="protein sequence ID" value="KYD28166.1"/>
    <property type="molecule type" value="Genomic_DNA"/>
</dbReference>
<dbReference type="Proteomes" id="UP000075424">
    <property type="component" value="Unassembled WGS sequence"/>
</dbReference>
<protein>
    <submittedName>
        <fullName evidence="1">Uncharacterized protein</fullName>
    </submittedName>
</protein>
<proteinExistence type="predicted"/>
<organism evidence="1 2">
    <name type="scientific">Geobacillus stearothermophilus</name>
    <name type="common">Bacillus stearothermophilus</name>
    <dbReference type="NCBI Taxonomy" id="1422"/>
    <lineage>
        <taxon>Bacteria</taxon>
        <taxon>Bacillati</taxon>
        <taxon>Bacillota</taxon>
        <taxon>Bacilli</taxon>
        <taxon>Bacillales</taxon>
        <taxon>Anoxybacillaceae</taxon>
        <taxon>Geobacillus</taxon>
    </lineage>
</organism>
<comment type="caution">
    <text evidence="1">The sequence shown here is derived from an EMBL/GenBank/DDBJ whole genome shotgun (WGS) entry which is preliminary data.</text>
</comment>